<name>G7WB51_DESOD</name>
<organism evidence="2 3">
    <name type="scientific">Desulfosporosinus orientis (strain ATCC 19365 / DSM 765 / NCIMB 8382 / VKM B-1628 / Singapore I)</name>
    <name type="common">Desulfotomaculum orientis</name>
    <dbReference type="NCBI Taxonomy" id="768706"/>
    <lineage>
        <taxon>Bacteria</taxon>
        <taxon>Bacillati</taxon>
        <taxon>Bacillota</taxon>
        <taxon>Clostridia</taxon>
        <taxon>Eubacteriales</taxon>
        <taxon>Desulfitobacteriaceae</taxon>
        <taxon>Desulfosporosinus</taxon>
    </lineage>
</organism>
<protein>
    <submittedName>
        <fullName evidence="2">Uracil-DNA glycosylase</fullName>
    </submittedName>
</protein>
<dbReference type="Proteomes" id="UP000006346">
    <property type="component" value="Chromosome"/>
</dbReference>
<dbReference type="InterPro" id="IPR036895">
    <property type="entry name" value="Uracil-DNA_glycosylase-like_sf"/>
</dbReference>
<gene>
    <name evidence="2" type="ordered locus">Desor_2230</name>
</gene>
<feature type="domain" description="Uracil-DNA glycosylase-like" evidence="1">
    <location>
        <begin position="49"/>
        <end position="180"/>
    </location>
</feature>
<dbReference type="OrthoDB" id="4977218at2"/>
<sequence>MEKEIIKFIKQLASVERLTDVFNQYSYEVSDNEVRRDNLRLYFSQMSQLKPEVLLVGEAPGYHGCRLTGVPFTSEYILIKNNSVFGKNQRYRKTTEVNGLKKEQTATVIWETLNNHNFVPLMWNAFPFHPHENGNPTKNRTPSREELEFGQVFLKQIIEMFGIEKVVAIGKKAKASLNRLNIDCSVIRHPANGGKPEFVQGIGEILSGCQHFI</sequence>
<dbReference type="eggNOG" id="COG1573">
    <property type="taxonomic scope" value="Bacteria"/>
</dbReference>
<dbReference type="HOGENOM" id="CLU_101311_0_0_9"/>
<dbReference type="Pfam" id="PF03167">
    <property type="entry name" value="UDG"/>
    <property type="match status" value="1"/>
</dbReference>
<dbReference type="Gene3D" id="3.40.470.10">
    <property type="entry name" value="Uracil-DNA glycosylase-like domain"/>
    <property type="match status" value="1"/>
</dbReference>
<dbReference type="CDD" id="cd10035">
    <property type="entry name" value="UDG_like"/>
    <property type="match status" value="1"/>
</dbReference>
<dbReference type="RefSeq" id="WP_014184644.1">
    <property type="nucleotide sequence ID" value="NC_016584.1"/>
</dbReference>
<reference evidence="2 3" key="2">
    <citation type="journal article" date="2012" name="J. Bacteriol.">
        <title>Complete genome sequences of Desulfosporosinus orientis DSM765T, Desulfosporosinus youngiae DSM17734T, Desulfosporosinus meridiei DSM13257T, and Desulfosporosinus acidiphilus DSM22704T.</title>
        <authorList>
            <person name="Pester M."/>
            <person name="Brambilla E."/>
            <person name="Alazard D."/>
            <person name="Rattei T."/>
            <person name="Weinmaier T."/>
            <person name="Han J."/>
            <person name="Lucas S."/>
            <person name="Lapidus A."/>
            <person name="Cheng J.F."/>
            <person name="Goodwin L."/>
            <person name="Pitluck S."/>
            <person name="Peters L."/>
            <person name="Ovchinnikova G."/>
            <person name="Teshima H."/>
            <person name="Detter J.C."/>
            <person name="Han C.S."/>
            <person name="Tapia R."/>
            <person name="Land M.L."/>
            <person name="Hauser L."/>
            <person name="Kyrpides N.C."/>
            <person name="Ivanova N.N."/>
            <person name="Pagani I."/>
            <person name="Huntmann M."/>
            <person name="Wei C.L."/>
            <person name="Davenport K.W."/>
            <person name="Daligault H."/>
            <person name="Chain P.S."/>
            <person name="Chen A."/>
            <person name="Mavromatis K."/>
            <person name="Markowitz V."/>
            <person name="Szeto E."/>
            <person name="Mikhailova N."/>
            <person name="Pati A."/>
            <person name="Wagner M."/>
            <person name="Woyke T."/>
            <person name="Ollivier B."/>
            <person name="Klenk H.P."/>
            <person name="Spring S."/>
            <person name="Loy A."/>
        </authorList>
    </citation>
    <scope>NUCLEOTIDE SEQUENCE [LARGE SCALE GENOMIC DNA]</scope>
    <source>
        <strain evidence="3">ATCC 19365 / DSM 765 / NCIMB 8382 / VKM B-1628</strain>
    </source>
</reference>
<evidence type="ECO:0000313" key="3">
    <source>
        <dbReference type="Proteomes" id="UP000006346"/>
    </source>
</evidence>
<evidence type="ECO:0000259" key="1">
    <source>
        <dbReference type="Pfam" id="PF03167"/>
    </source>
</evidence>
<dbReference type="InterPro" id="IPR005122">
    <property type="entry name" value="Uracil-DNA_glycosylase-like"/>
</dbReference>
<dbReference type="STRING" id="768706.Desor_2230"/>
<accession>G7WB51</accession>
<keyword evidence="3" id="KW-1185">Reference proteome</keyword>
<evidence type="ECO:0000313" key="2">
    <source>
        <dbReference type="EMBL" id="AET67832.1"/>
    </source>
</evidence>
<dbReference type="SUPFAM" id="SSF52141">
    <property type="entry name" value="Uracil-DNA glycosylase-like"/>
    <property type="match status" value="1"/>
</dbReference>
<dbReference type="EMBL" id="CP003108">
    <property type="protein sequence ID" value="AET67832.1"/>
    <property type="molecule type" value="Genomic_DNA"/>
</dbReference>
<dbReference type="KEGG" id="dor:Desor_2230"/>
<reference evidence="3" key="1">
    <citation type="submission" date="2011-11" db="EMBL/GenBank/DDBJ databases">
        <title>Complete sequence of Desulfosporosinus orientis DSM 765.</title>
        <authorList>
            <person name="Lucas S."/>
            <person name="Han J."/>
            <person name="Lapidus A."/>
            <person name="Cheng J.-F."/>
            <person name="Goodwin L."/>
            <person name="Pitluck S."/>
            <person name="Peters L."/>
            <person name="Ovchinnikova G."/>
            <person name="Teshima H."/>
            <person name="Detter J.C."/>
            <person name="Han C."/>
            <person name="Tapia R."/>
            <person name="Land M."/>
            <person name="Hauser L."/>
            <person name="Kyrpides N."/>
            <person name="Ivanova N."/>
            <person name="Pagani I."/>
            <person name="Pester M."/>
            <person name="Spring S."/>
            <person name="Ollivier B."/>
            <person name="Rattei T."/>
            <person name="Klenk H.-P."/>
            <person name="Wagner M."/>
            <person name="Loy A."/>
            <person name="Woyke T."/>
        </authorList>
    </citation>
    <scope>NUCLEOTIDE SEQUENCE [LARGE SCALE GENOMIC DNA]</scope>
    <source>
        <strain evidence="3">ATCC 19365 / DSM 765 / NCIMB 8382 / VKM B-1628</strain>
    </source>
</reference>
<dbReference type="PATRIC" id="fig|768706.3.peg.2247"/>
<dbReference type="AlphaFoldDB" id="G7WB51"/>
<proteinExistence type="predicted"/>